<keyword evidence="1" id="KW-0812">Transmembrane</keyword>
<name>A0A2N6NG52_BEABA</name>
<organism evidence="2 3">
    <name type="scientific">Beauveria bassiana</name>
    <name type="common">White muscardine disease fungus</name>
    <name type="synonym">Tritirachium shiotae</name>
    <dbReference type="NCBI Taxonomy" id="176275"/>
    <lineage>
        <taxon>Eukaryota</taxon>
        <taxon>Fungi</taxon>
        <taxon>Dikarya</taxon>
        <taxon>Ascomycota</taxon>
        <taxon>Pezizomycotina</taxon>
        <taxon>Sordariomycetes</taxon>
        <taxon>Hypocreomycetidae</taxon>
        <taxon>Hypocreales</taxon>
        <taxon>Cordycipitaceae</taxon>
        <taxon>Beauveria</taxon>
    </lineage>
</organism>
<evidence type="ECO:0000256" key="1">
    <source>
        <dbReference type="SAM" id="Phobius"/>
    </source>
</evidence>
<sequence>MNFDSCTRCRLSRFSNPGNPRQGYYFLLRLPPAPPPPSSPAALLRPFLRQKSFDSRFSLASFLARLSAIFFLNCARVSSFFARRLAAASLRSVSSCCMSARAFFSSPLPLPALGSMARFCMYVCLRCGLACTIWELGGEGAGHLEGVEAAVLALDGAVLRVLLLRRREALVAADLAGEAHGLPPDEVGDGVVEAARLDGVPGAEEDNVAKEDLVLEGGAEVALGLGEGALDLPADAGDGLDGGALEFCNFERRGEHVLDEGGVFENLVRRAGELELLDNLGRLVDGEHSAGGGDAEAWRAAGHGVEGDEAAVGRDEGRVDGAEAVHVLGCVLEHAVARARVRDGVDGQRLEAPPPERQDERVVGLENLAVPPVPLDAHLHKAPAVLCRREPAHDDGQPRVEARYKLGRHPVEHKLGVPPRPEAFHRRPLLLVELLVRLLVDVELLLDRCFLRVVPVVLAKLLLRVAAFAPRVGLVVEEPVAVLLLESLPKLLLAARILLPLRLNVLGGGLHHRLGLAALLGLEIFKLAVAFAVLVSVRGAVPAFPVAVVTAAAAAHVGCGKPAAQSLHLFLICPLGRQILIIVIGNIAVFDEVFCFLRGLLEKVVVIFVFDILLFFFILLAHPSLESLLWCHRCIVHEPCEVTGVALIVHVLIAIAFALSHSHFALSFATGIFLLLRHILDGLSALEELQTLVCLAEKSSLTLKTDDHFFTLATLPIILSILIKCKALFFGDPDSVTVNFQAAAIRHGSVESLFLLV</sequence>
<keyword evidence="1" id="KW-0472">Membrane</keyword>
<accession>A0A2N6NG52</accession>
<reference evidence="2 3" key="1">
    <citation type="journal article" date="2016" name="Appl. Microbiol. Biotechnol.">
        <title>Characterization of T-DNA insertion mutants with decreased virulence in the entomopathogenic fungus Beauveria bassiana JEF-007.</title>
        <authorList>
            <person name="Kim S."/>
            <person name="Lee S.J."/>
            <person name="Nai Y.S."/>
            <person name="Yu J.S."/>
            <person name="Lee M.R."/>
            <person name="Yang Y.T."/>
            <person name="Kim J.S."/>
        </authorList>
    </citation>
    <scope>NUCLEOTIDE SEQUENCE [LARGE SCALE GENOMIC DNA]</scope>
    <source>
        <strain evidence="2 3">JEF-007</strain>
    </source>
</reference>
<comment type="caution">
    <text evidence="2">The sequence shown here is derived from an EMBL/GenBank/DDBJ whole genome shotgun (WGS) entry which is preliminary data.</text>
</comment>
<dbReference type="Proteomes" id="UP000235728">
    <property type="component" value="Unassembled WGS sequence"/>
</dbReference>
<feature type="transmembrane region" description="Helical" evidence="1">
    <location>
        <begin position="645"/>
        <end position="676"/>
    </location>
</feature>
<evidence type="ECO:0000313" key="3">
    <source>
        <dbReference type="Proteomes" id="UP000235728"/>
    </source>
</evidence>
<protein>
    <submittedName>
        <fullName evidence="2">Uncharacterized protein</fullName>
    </submittedName>
</protein>
<gene>
    <name evidence="2" type="ORF">BM221_008433</name>
</gene>
<dbReference type="EMBL" id="MRVG01000009">
    <property type="protein sequence ID" value="PMB66231.1"/>
    <property type="molecule type" value="Genomic_DNA"/>
</dbReference>
<dbReference type="AlphaFoldDB" id="A0A2N6NG52"/>
<evidence type="ECO:0000313" key="2">
    <source>
        <dbReference type="EMBL" id="PMB66231.1"/>
    </source>
</evidence>
<proteinExistence type="predicted"/>
<keyword evidence="1" id="KW-1133">Transmembrane helix</keyword>
<feature type="transmembrane region" description="Helical" evidence="1">
    <location>
        <begin position="604"/>
        <end position="625"/>
    </location>
</feature>